<dbReference type="Pfam" id="PF04264">
    <property type="entry name" value="YceI"/>
    <property type="match status" value="1"/>
</dbReference>
<dbReference type="RefSeq" id="WP_349280170.1">
    <property type="nucleotide sequence ID" value="NZ_CBCSCU010000032.1"/>
</dbReference>
<accession>A0AAU7LT11</accession>
<dbReference type="SUPFAM" id="SSF101874">
    <property type="entry name" value="YceI-like"/>
    <property type="match status" value="1"/>
</dbReference>
<reference evidence="3" key="1">
    <citation type="submission" date="2024-05" db="EMBL/GenBank/DDBJ databases">
        <authorList>
            <person name="Bunk B."/>
            <person name="Swiderski J."/>
            <person name="Sproer C."/>
            <person name="Thiel V."/>
        </authorList>
    </citation>
    <scope>NUCLEOTIDE SEQUENCE</scope>
    <source>
        <strain evidence="3">DSM 17735</strain>
    </source>
</reference>
<dbReference type="EMBL" id="CP157675">
    <property type="protein sequence ID" value="XBP70842.1"/>
    <property type="molecule type" value="Genomic_DNA"/>
</dbReference>
<sequence length="196" mass="20488">MNTFSFTLRAASLAMAAALLSMSAQAQAPAAQKLIPAQSEIAFASKQMGVSVDGHFKKFDAQIAFDPAKPEASKIAFAIDTGSATVGAPESDAELPKPDWFSAVKFPQATFQSGAVKKIAPGKYEVAGKLSIKGNVRDVVVPVTLSQAGAITTASGAFAIKRLAFKIGENEWADTSMVADDVQVKFKLALTGVGKY</sequence>
<dbReference type="AlphaFoldDB" id="A0AAU7LT11"/>
<dbReference type="PANTHER" id="PTHR34406">
    <property type="entry name" value="PROTEIN YCEI"/>
    <property type="match status" value="1"/>
</dbReference>
<protein>
    <submittedName>
        <fullName evidence="3">YceI family protein</fullName>
    </submittedName>
</protein>
<name>A0AAU7LT11_9BURK</name>
<dbReference type="InterPro" id="IPR036761">
    <property type="entry name" value="TTHA0802/YceI-like_sf"/>
</dbReference>
<dbReference type="SMART" id="SM00867">
    <property type="entry name" value="YceI"/>
    <property type="match status" value="1"/>
</dbReference>
<feature type="signal peptide" evidence="1">
    <location>
        <begin position="1"/>
        <end position="26"/>
    </location>
</feature>
<evidence type="ECO:0000313" key="3">
    <source>
        <dbReference type="EMBL" id="XBP70842.1"/>
    </source>
</evidence>
<evidence type="ECO:0000259" key="2">
    <source>
        <dbReference type="SMART" id="SM00867"/>
    </source>
</evidence>
<dbReference type="Gene3D" id="2.40.128.110">
    <property type="entry name" value="Lipid/polyisoprenoid-binding, YceI-like"/>
    <property type="match status" value="1"/>
</dbReference>
<proteinExistence type="predicted"/>
<dbReference type="PANTHER" id="PTHR34406:SF1">
    <property type="entry name" value="PROTEIN YCEI"/>
    <property type="match status" value="1"/>
</dbReference>
<evidence type="ECO:0000256" key="1">
    <source>
        <dbReference type="SAM" id="SignalP"/>
    </source>
</evidence>
<feature type="chain" id="PRO_5043739327" evidence="1">
    <location>
        <begin position="27"/>
        <end position="196"/>
    </location>
</feature>
<feature type="domain" description="Lipid/polyisoprenoid-binding YceI-like" evidence="2">
    <location>
        <begin position="31"/>
        <end position="191"/>
    </location>
</feature>
<gene>
    <name evidence="3" type="ORF">ABLV49_03255</name>
</gene>
<organism evidence="3">
    <name type="scientific">Polaromonas hydrogenivorans</name>
    <dbReference type="NCBI Taxonomy" id="335476"/>
    <lineage>
        <taxon>Bacteria</taxon>
        <taxon>Pseudomonadati</taxon>
        <taxon>Pseudomonadota</taxon>
        <taxon>Betaproteobacteria</taxon>
        <taxon>Burkholderiales</taxon>
        <taxon>Comamonadaceae</taxon>
        <taxon>Polaromonas</taxon>
    </lineage>
</organism>
<keyword evidence="1" id="KW-0732">Signal</keyword>
<dbReference type="InterPro" id="IPR007372">
    <property type="entry name" value="Lipid/polyisoprenoid-bd_YceI"/>
</dbReference>